<dbReference type="Pfam" id="PF00134">
    <property type="entry name" value="Cyclin_N"/>
    <property type="match status" value="1"/>
</dbReference>
<keyword evidence="1" id="KW-0132">Cell division</keyword>
<keyword evidence="9" id="KW-1185">Reference proteome</keyword>
<dbReference type="GO" id="GO:0051301">
    <property type="term" value="P:cell division"/>
    <property type="evidence" value="ECO:0007669"/>
    <property type="project" value="UniProtKB-KW"/>
</dbReference>
<keyword evidence="3" id="KW-0131">Cell cycle</keyword>
<name>A0A8J2JLR5_9HEXA</name>
<evidence type="ECO:0000259" key="6">
    <source>
        <dbReference type="SMART" id="SM00385"/>
    </source>
</evidence>
<feature type="region of interest" description="Disordered" evidence="5">
    <location>
        <begin position="1"/>
        <end position="32"/>
    </location>
</feature>
<feature type="domain" description="Cyclin-like" evidence="6">
    <location>
        <begin position="198"/>
        <end position="282"/>
    </location>
</feature>
<feature type="region of interest" description="Disordered" evidence="5">
    <location>
        <begin position="72"/>
        <end position="92"/>
    </location>
</feature>
<dbReference type="InterPro" id="IPR046965">
    <property type="entry name" value="Cyclin_A/B-like"/>
</dbReference>
<dbReference type="InterPro" id="IPR006671">
    <property type="entry name" value="Cyclin_N"/>
</dbReference>
<dbReference type="PIRSF" id="PIRSF001771">
    <property type="entry name" value="Cyclin_A_B_D_E"/>
    <property type="match status" value="1"/>
</dbReference>
<feature type="domain" description="Cyclin-like" evidence="6">
    <location>
        <begin position="295"/>
        <end position="377"/>
    </location>
</feature>
<evidence type="ECO:0000313" key="9">
    <source>
        <dbReference type="Proteomes" id="UP000708208"/>
    </source>
</evidence>
<keyword evidence="2 4" id="KW-0195">Cyclin</keyword>
<feature type="domain" description="Cyclin C-terminal" evidence="7">
    <location>
        <begin position="291"/>
        <end position="408"/>
    </location>
</feature>
<comment type="caution">
    <text evidence="8">The sequence shown here is derived from an EMBL/GenBank/DDBJ whole genome shotgun (WGS) entry which is preliminary data.</text>
</comment>
<evidence type="ECO:0000256" key="1">
    <source>
        <dbReference type="ARBA" id="ARBA00022618"/>
    </source>
</evidence>
<dbReference type="AlphaFoldDB" id="A0A8J2JLR5"/>
<dbReference type="SMART" id="SM00385">
    <property type="entry name" value="CYCLIN"/>
    <property type="match status" value="2"/>
</dbReference>
<comment type="similarity">
    <text evidence="4">Belongs to the cyclin family.</text>
</comment>
<gene>
    <name evidence="8" type="ORF">AFUS01_LOCUS10325</name>
</gene>
<dbReference type="PANTHER" id="PTHR10177">
    <property type="entry name" value="CYCLINS"/>
    <property type="match status" value="1"/>
</dbReference>
<dbReference type="InterPro" id="IPR039361">
    <property type="entry name" value="Cyclin"/>
</dbReference>
<dbReference type="Proteomes" id="UP000708208">
    <property type="component" value="Unassembled WGS sequence"/>
</dbReference>
<dbReference type="Pfam" id="PF02984">
    <property type="entry name" value="Cyclin_C"/>
    <property type="match status" value="1"/>
</dbReference>
<evidence type="ECO:0000256" key="5">
    <source>
        <dbReference type="SAM" id="MobiDB-lite"/>
    </source>
</evidence>
<evidence type="ECO:0000256" key="2">
    <source>
        <dbReference type="ARBA" id="ARBA00023127"/>
    </source>
</evidence>
<evidence type="ECO:0000256" key="3">
    <source>
        <dbReference type="ARBA" id="ARBA00023306"/>
    </source>
</evidence>
<protein>
    <recommendedName>
        <fullName evidence="10">Cyclin N-terminal domain-containing protein</fullName>
    </recommendedName>
</protein>
<reference evidence="8" key="1">
    <citation type="submission" date="2021-06" db="EMBL/GenBank/DDBJ databases">
        <authorList>
            <person name="Hodson N. C."/>
            <person name="Mongue J. A."/>
            <person name="Jaron S. K."/>
        </authorList>
    </citation>
    <scope>NUCLEOTIDE SEQUENCE</scope>
</reference>
<organism evidence="8 9">
    <name type="scientific">Allacma fusca</name>
    <dbReference type="NCBI Taxonomy" id="39272"/>
    <lineage>
        <taxon>Eukaryota</taxon>
        <taxon>Metazoa</taxon>
        <taxon>Ecdysozoa</taxon>
        <taxon>Arthropoda</taxon>
        <taxon>Hexapoda</taxon>
        <taxon>Collembola</taxon>
        <taxon>Symphypleona</taxon>
        <taxon>Sminthuridae</taxon>
        <taxon>Allacma</taxon>
    </lineage>
</organism>
<feature type="compositionally biased region" description="Basic and acidic residues" evidence="5">
    <location>
        <begin position="1"/>
        <end position="14"/>
    </location>
</feature>
<proteinExistence type="inferred from homology"/>
<accession>A0A8J2JLR5</accession>
<dbReference type="FunFam" id="1.10.472.10:FF:000001">
    <property type="entry name" value="G2/mitotic-specific cyclin"/>
    <property type="match status" value="1"/>
</dbReference>
<dbReference type="OrthoDB" id="5590282at2759"/>
<evidence type="ECO:0000313" key="8">
    <source>
        <dbReference type="EMBL" id="CAG7721077.1"/>
    </source>
</evidence>
<dbReference type="CDD" id="cd20507">
    <property type="entry name" value="CYCLIN_CCNB1-like_rpt1"/>
    <property type="match status" value="1"/>
</dbReference>
<sequence>MIRSFHSEYSKTSDMENENPRNIARSHPYRSPGRVNFRITHNYFSFSNNTSSLFPQQQSQPRLPNVLKPVANTNTGKSNAEESFAPKRQPFSDLSTSSNRFIKLPSSCKISESAVTLVQIQDENDGQEPMDTKSNSEDQSQIQAIAPKSSRPCLTTFQPDYLFDILTNWGNIQHRVRPRKYMDKQKEISHRMRSILIDWIVEVTIEFDCCEDTLFLAASIIDRFLSKMNVPKSKLQLIGTASLFIACKYEETTPPGIKDFVYITDDTYTKDQILRMEQIILQALNFDLMPPTAYDFVKAYCSLLQLDNQRTCLAIYLAELTLIDGERYTTILPSLVATSAVALARLTYQGPFWDDSLCALSPHIKSDVQRCADCLYASFYEAALGSHKAVFEKFKSETFGSVSMTNLPIKLPWNSF</sequence>
<evidence type="ECO:0000259" key="7">
    <source>
        <dbReference type="SMART" id="SM01332"/>
    </source>
</evidence>
<evidence type="ECO:0000256" key="4">
    <source>
        <dbReference type="RuleBase" id="RU000383"/>
    </source>
</evidence>
<dbReference type="SMART" id="SM01332">
    <property type="entry name" value="Cyclin_C"/>
    <property type="match status" value="1"/>
</dbReference>
<evidence type="ECO:0008006" key="10">
    <source>
        <dbReference type="Google" id="ProtNLM"/>
    </source>
</evidence>
<dbReference type="InterPro" id="IPR013763">
    <property type="entry name" value="Cyclin-like_dom"/>
</dbReference>
<dbReference type="InterPro" id="IPR004367">
    <property type="entry name" value="Cyclin_C-dom"/>
</dbReference>
<dbReference type="EMBL" id="CAJVCH010076730">
    <property type="protein sequence ID" value="CAG7721077.1"/>
    <property type="molecule type" value="Genomic_DNA"/>
</dbReference>